<proteinExistence type="predicted"/>
<sequence length="55" mass="5526">MASTVPTKVQPVAPSRRASSKKAPAEKRGATASNAPAVSAPISAYICGLVWNSGS</sequence>
<evidence type="ECO:0000256" key="1">
    <source>
        <dbReference type="SAM" id="MobiDB-lite"/>
    </source>
</evidence>
<organism evidence="2 3">
    <name type="scientific">Methylobacterium frigidaeris</name>
    <dbReference type="NCBI Taxonomy" id="2038277"/>
    <lineage>
        <taxon>Bacteria</taxon>
        <taxon>Pseudomonadati</taxon>
        <taxon>Pseudomonadota</taxon>
        <taxon>Alphaproteobacteria</taxon>
        <taxon>Hyphomicrobiales</taxon>
        <taxon>Methylobacteriaceae</taxon>
        <taxon>Methylobacterium</taxon>
    </lineage>
</organism>
<reference evidence="2" key="2">
    <citation type="submission" date="2021-08" db="EMBL/GenBank/DDBJ databases">
        <authorList>
            <person name="Tani A."/>
            <person name="Ola A."/>
            <person name="Ogura Y."/>
            <person name="Katsura K."/>
            <person name="Hayashi T."/>
        </authorList>
    </citation>
    <scope>NUCLEOTIDE SEQUENCE</scope>
    <source>
        <strain evidence="2">JCM 32048</strain>
    </source>
</reference>
<name>A0AA37HHU7_9HYPH</name>
<protein>
    <submittedName>
        <fullName evidence="2">Uncharacterized protein</fullName>
    </submittedName>
</protein>
<dbReference type="Proteomes" id="UP001055286">
    <property type="component" value="Unassembled WGS sequence"/>
</dbReference>
<evidence type="ECO:0000313" key="2">
    <source>
        <dbReference type="EMBL" id="GJD66077.1"/>
    </source>
</evidence>
<comment type="caution">
    <text evidence="2">The sequence shown here is derived from an EMBL/GenBank/DDBJ whole genome shotgun (WGS) entry which is preliminary data.</text>
</comment>
<evidence type="ECO:0000313" key="3">
    <source>
        <dbReference type="Proteomes" id="UP001055286"/>
    </source>
</evidence>
<gene>
    <name evidence="2" type="ORF">MPEAHAMD_6273</name>
</gene>
<reference evidence="2" key="1">
    <citation type="journal article" date="2016" name="Front. Microbiol.">
        <title>Genome Sequence of the Piezophilic, Mesophilic Sulfate-Reducing Bacterium Desulfovibrio indicus J2T.</title>
        <authorList>
            <person name="Cao J."/>
            <person name="Maignien L."/>
            <person name="Shao Z."/>
            <person name="Alain K."/>
            <person name="Jebbar M."/>
        </authorList>
    </citation>
    <scope>NUCLEOTIDE SEQUENCE</scope>
    <source>
        <strain evidence="2">JCM 32048</strain>
    </source>
</reference>
<feature type="region of interest" description="Disordered" evidence="1">
    <location>
        <begin position="1"/>
        <end position="34"/>
    </location>
</feature>
<accession>A0AA37HHU7</accession>
<dbReference type="AlphaFoldDB" id="A0AA37HHU7"/>
<keyword evidence="3" id="KW-1185">Reference proteome</keyword>
<dbReference type="EMBL" id="BPQJ01000054">
    <property type="protein sequence ID" value="GJD66077.1"/>
    <property type="molecule type" value="Genomic_DNA"/>
</dbReference>